<name>A0ABN6VSJ1_9BACT</name>
<proteinExistence type="predicted"/>
<reference evidence="1 2" key="1">
    <citation type="submission" date="2022-12" db="EMBL/GenBank/DDBJ databases">
        <title>Polyphasic characterization of Geotalea uranireducens NIT-SL11 newly isolated from a complex of sewage sludge and microbially reduced graphene oxide.</title>
        <authorList>
            <person name="Xie L."/>
            <person name="Yoshida N."/>
            <person name="Meng L."/>
        </authorList>
    </citation>
    <scope>NUCLEOTIDE SEQUENCE [LARGE SCALE GENOMIC DNA]</scope>
    <source>
        <strain evidence="1 2">NIT-SL11</strain>
    </source>
</reference>
<evidence type="ECO:0000313" key="2">
    <source>
        <dbReference type="Proteomes" id="UP001317705"/>
    </source>
</evidence>
<organism evidence="1 2">
    <name type="scientific">Geotalea uraniireducens</name>
    <dbReference type="NCBI Taxonomy" id="351604"/>
    <lineage>
        <taxon>Bacteria</taxon>
        <taxon>Pseudomonadati</taxon>
        <taxon>Thermodesulfobacteriota</taxon>
        <taxon>Desulfuromonadia</taxon>
        <taxon>Geobacterales</taxon>
        <taxon>Geobacteraceae</taxon>
        <taxon>Geotalea</taxon>
    </lineage>
</organism>
<evidence type="ECO:0000313" key="1">
    <source>
        <dbReference type="EMBL" id="BDV43354.1"/>
    </source>
</evidence>
<sequence length="75" mass="8493">MARFTFLGYLKKDNKKTVFLTKEKQILLVHQGDKIEGKYEVTSVTDSALSIRVLGDGSEIVIPLVENKPLNVQMR</sequence>
<dbReference type="Proteomes" id="UP001317705">
    <property type="component" value="Chromosome"/>
</dbReference>
<keyword evidence="2" id="KW-1185">Reference proteome</keyword>
<dbReference type="EMBL" id="AP027151">
    <property type="protein sequence ID" value="BDV43354.1"/>
    <property type="molecule type" value="Genomic_DNA"/>
</dbReference>
<protein>
    <submittedName>
        <fullName evidence="1">Uncharacterized protein</fullName>
    </submittedName>
</protein>
<gene>
    <name evidence="1" type="ORF">GURASL_22770</name>
</gene>
<accession>A0ABN6VSJ1</accession>